<dbReference type="EMBL" id="UZAU01000648">
    <property type="status" value="NOT_ANNOTATED_CDS"/>
    <property type="molecule type" value="Genomic_DNA"/>
</dbReference>
<dbReference type="Proteomes" id="UP000596661">
    <property type="component" value="Chromosome 7"/>
</dbReference>
<reference evidence="2" key="1">
    <citation type="submission" date="2018-11" db="EMBL/GenBank/DDBJ databases">
        <authorList>
            <person name="Grassa J C."/>
        </authorList>
    </citation>
    <scope>NUCLEOTIDE SEQUENCE [LARGE SCALE GENOMIC DNA]</scope>
</reference>
<organism evidence="2 3">
    <name type="scientific">Cannabis sativa</name>
    <name type="common">Hemp</name>
    <name type="synonym">Marijuana</name>
    <dbReference type="NCBI Taxonomy" id="3483"/>
    <lineage>
        <taxon>Eukaryota</taxon>
        <taxon>Viridiplantae</taxon>
        <taxon>Streptophyta</taxon>
        <taxon>Embryophyta</taxon>
        <taxon>Tracheophyta</taxon>
        <taxon>Spermatophyta</taxon>
        <taxon>Magnoliopsida</taxon>
        <taxon>eudicotyledons</taxon>
        <taxon>Gunneridae</taxon>
        <taxon>Pentapetalae</taxon>
        <taxon>rosids</taxon>
        <taxon>fabids</taxon>
        <taxon>Rosales</taxon>
        <taxon>Cannabaceae</taxon>
        <taxon>Cannabis</taxon>
    </lineage>
</organism>
<dbReference type="Pfam" id="PF13966">
    <property type="entry name" value="zf-RVT"/>
    <property type="match status" value="1"/>
</dbReference>
<accession>A0A803Q6I5</accession>
<name>A0A803Q6I5_CANSA</name>
<dbReference type="PANTHER" id="PTHR31286:SF167">
    <property type="entry name" value="OS09G0268800 PROTEIN"/>
    <property type="match status" value="1"/>
</dbReference>
<reference evidence="2" key="2">
    <citation type="submission" date="2021-03" db="UniProtKB">
        <authorList>
            <consortium name="EnsemblPlants"/>
        </authorList>
    </citation>
    <scope>IDENTIFICATION</scope>
</reference>
<feature type="domain" description="Reverse transcriptase zinc-binding" evidence="1">
    <location>
        <begin position="463"/>
        <end position="533"/>
    </location>
</feature>
<dbReference type="EnsemblPlants" id="evm.model.07.806">
    <property type="protein sequence ID" value="cds.evm.model.07.806"/>
    <property type="gene ID" value="evm.TU.07.806"/>
</dbReference>
<dbReference type="PANTHER" id="PTHR31286">
    <property type="entry name" value="GLYCINE-RICH CELL WALL STRUCTURAL PROTEIN 1.8-LIKE"/>
    <property type="match status" value="1"/>
</dbReference>
<dbReference type="InterPro" id="IPR026960">
    <property type="entry name" value="RVT-Znf"/>
</dbReference>
<evidence type="ECO:0000313" key="3">
    <source>
        <dbReference type="Proteomes" id="UP000596661"/>
    </source>
</evidence>
<dbReference type="Gramene" id="evm.model.07.806">
    <property type="protein sequence ID" value="cds.evm.model.07.806"/>
    <property type="gene ID" value="evm.TU.07.806"/>
</dbReference>
<dbReference type="InterPro" id="IPR040256">
    <property type="entry name" value="At4g02000-like"/>
</dbReference>
<evidence type="ECO:0000313" key="2">
    <source>
        <dbReference type="EnsemblPlants" id="cds.evm.model.07.806"/>
    </source>
</evidence>
<protein>
    <recommendedName>
        <fullName evidence="1">Reverse transcriptase zinc-binding domain-containing protein</fullName>
    </recommendedName>
</protein>
<sequence length="666" mass="75534">MAHSVRSSSHHLALNDEEALVHDFDGVSLGRRVIEGQPWHFDHCLMAFANPKGLDILQPDQLWFVPFWVQIHSIPFGFRSPHLAQFVAKDIGDLIDIHKTTLLEISRLFLRIRVLLDITKPIRRGNVDTQPRIDIPVTTSPIQTSAENSVVSSSLFSSLQSLLCAVSQVMMYEAPTIVHTDRGKGVQLPPVSILIAYVPVIRPRPLIIGGSSETKRSYTRQEVSSGTFHKPCFLFVMETKLGAGSSSFLKSRLNFENAFEMLEEPFTIDEVKDALFQLVGDKSPCIDVIGNLVKSPTKLDMEKAFDRVKWNFVQEIMLHFHFPVNSVSLVIKCISTASFRLLVNGLSAAIRYQESINNFHDSLVARLFKAKYFRHNSSLYASKGHCASFTWQSLLLGRDLLKRGLLWKVGNGKSISTVHSYWIPGWRFISYKGLVIRFFDHDLISAILVVPIGDSSLEDSLIWEHHPSGFFTKVLWNLKIPQKIKHFIWRAFHHTLPVALNLFHRQILTSPFCSFYSGSSESVSHALLECSRASFECSESRFETFYLNNKCNDISEYILRGFDALSKDELRIFLCILWEIWNRRNTVLFYKNKPIVSAAEFQIEALLNDFDEAHLGQSSKLAQNEGRSIANSEDHTFASCFFKLSVDAAVDNSRSKRGMAAAVRNS</sequence>
<keyword evidence="3" id="KW-1185">Reference proteome</keyword>
<proteinExistence type="predicted"/>
<dbReference type="AlphaFoldDB" id="A0A803Q6I5"/>
<evidence type="ECO:0000259" key="1">
    <source>
        <dbReference type="Pfam" id="PF13966"/>
    </source>
</evidence>